<sequence>MFVWLFTFRGVVGLELRGDPAPPWELVSFGQRAFSSANTTRTATGHPSNLLRAVSASTANSSWKQEAGSGAYSINCRRSRRRNEGHNYIPNARNISLFVLLLRLADRCREIGSAPSPIALRWREAKAKKQTEFSMLSPYPFSICGPFGLFILSSWCPSSGSKYIVQCCPTGVSYYESRRGCKLMFIHLNYRVLHERTCGTRWCSSVSLP</sequence>
<accession>A0A6A5Y3Y2</accession>
<dbReference type="GeneID" id="54278309"/>
<organism evidence="1 2">
    <name type="scientific">Aaosphaeria arxii CBS 175.79</name>
    <dbReference type="NCBI Taxonomy" id="1450172"/>
    <lineage>
        <taxon>Eukaryota</taxon>
        <taxon>Fungi</taxon>
        <taxon>Dikarya</taxon>
        <taxon>Ascomycota</taxon>
        <taxon>Pezizomycotina</taxon>
        <taxon>Dothideomycetes</taxon>
        <taxon>Pleosporomycetidae</taxon>
        <taxon>Pleosporales</taxon>
        <taxon>Pleosporales incertae sedis</taxon>
        <taxon>Aaosphaeria</taxon>
    </lineage>
</organism>
<reference evidence="1" key="1">
    <citation type="journal article" date="2020" name="Stud. Mycol.">
        <title>101 Dothideomycetes genomes: a test case for predicting lifestyles and emergence of pathogens.</title>
        <authorList>
            <person name="Haridas S."/>
            <person name="Albert R."/>
            <person name="Binder M."/>
            <person name="Bloem J."/>
            <person name="Labutti K."/>
            <person name="Salamov A."/>
            <person name="Andreopoulos B."/>
            <person name="Baker S."/>
            <person name="Barry K."/>
            <person name="Bills G."/>
            <person name="Bluhm B."/>
            <person name="Cannon C."/>
            <person name="Castanera R."/>
            <person name="Culley D."/>
            <person name="Daum C."/>
            <person name="Ezra D."/>
            <person name="Gonzalez J."/>
            <person name="Henrissat B."/>
            <person name="Kuo A."/>
            <person name="Liang C."/>
            <person name="Lipzen A."/>
            <person name="Lutzoni F."/>
            <person name="Magnuson J."/>
            <person name="Mondo S."/>
            <person name="Nolan M."/>
            <person name="Ohm R."/>
            <person name="Pangilinan J."/>
            <person name="Park H.-J."/>
            <person name="Ramirez L."/>
            <person name="Alfaro M."/>
            <person name="Sun H."/>
            <person name="Tritt A."/>
            <person name="Yoshinaga Y."/>
            <person name="Zwiers L.-H."/>
            <person name="Turgeon B."/>
            <person name="Goodwin S."/>
            <person name="Spatafora J."/>
            <person name="Crous P."/>
            <person name="Grigoriev I."/>
        </authorList>
    </citation>
    <scope>NUCLEOTIDE SEQUENCE</scope>
    <source>
        <strain evidence="1">CBS 175.79</strain>
    </source>
</reference>
<keyword evidence="2" id="KW-1185">Reference proteome</keyword>
<proteinExistence type="predicted"/>
<dbReference type="AlphaFoldDB" id="A0A6A5Y3Y2"/>
<name>A0A6A5Y3Y2_9PLEO</name>
<dbReference type="Proteomes" id="UP000799778">
    <property type="component" value="Unassembled WGS sequence"/>
</dbReference>
<dbReference type="RefSeq" id="XP_033387920.1">
    <property type="nucleotide sequence ID" value="XM_033520912.1"/>
</dbReference>
<dbReference type="EMBL" id="ML978067">
    <property type="protein sequence ID" value="KAF2019581.1"/>
    <property type="molecule type" value="Genomic_DNA"/>
</dbReference>
<protein>
    <submittedName>
        <fullName evidence="1">Uncharacterized protein</fullName>
    </submittedName>
</protein>
<gene>
    <name evidence="1" type="ORF">BU24DRAFT_122685</name>
</gene>
<evidence type="ECO:0000313" key="1">
    <source>
        <dbReference type="EMBL" id="KAF2019581.1"/>
    </source>
</evidence>
<evidence type="ECO:0000313" key="2">
    <source>
        <dbReference type="Proteomes" id="UP000799778"/>
    </source>
</evidence>